<evidence type="ECO:0000256" key="1">
    <source>
        <dbReference type="ARBA" id="ARBA00022741"/>
    </source>
</evidence>
<evidence type="ECO:0000313" key="5">
    <source>
        <dbReference type="Proteomes" id="UP000001137"/>
    </source>
</evidence>
<dbReference type="RefSeq" id="WP_012185365.1">
    <property type="nucleotide sequence ID" value="NC_009954.1"/>
</dbReference>
<dbReference type="STRING" id="397948.Cmaq_0297"/>
<dbReference type="OrthoDB" id="27015at2157"/>
<evidence type="ECO:0000256" key="2">
    <source>
        <dbReference type="ARBA" id="ARBA00022840"/>
    </source>
</evidence>
<dbReference type="KEGG" id="cma:Cmaq_0297"/>
<keyword evidence="2" id="KW-0067">ATP-binding</keyword>
<dbReference type="PANTHER" id="PTHR43637">
    <property type="entry name" value="UPF0273 PROTEIN TM_0370"/>
    <property type="match status" value="1"/>
</dbReference>
<organism evidence="4 5">
    <name type="scientific">Caldivirga maquilingensis (strain ATCC 700844 / DSM 13496 / JCM 10307 / IC-167)</name>
    <dbReference type="NCBI Taxonomy" id="397948"/>
    <lineage>
        <taxon>Archaea</taxon>
        <taxon>Thermoproteota</taxon>
        <taxon>Thermoprotei</taxon>
        <taxon>Thermoproteales</taxon>
        <taxon>Thermoproteaceae</taxon>
        <taxon>Caldivirga</taxon>
    </lineage>
</organism>
<dbReference type="InterPro" id="IPR027417">
    <property type="entry name" value="P-loop_NTPase"/>
</dbReference>
<dbReference type="eggNOG" id="arCOG01171">
    <property type="taxonomic scope" value="Archaea"/>
</dbReference>
<dbReference type="Pfam" id="PF06745">
    <property type="entry name" value="ATPase"/>
    <property type="match status" value="1"/>
</dbReference>
<name>A8MB55_CALMQ</name>
<proteinExistence type="predicted"/>
<evidence type="ECO:0000313" key="4">
    <source>
        <dbReference type="EMBL" id="ABW01145.1"/>
    </source>
</evidence>
<dbReference type="AlphaFoldDB" id="A8MB55"/>
<accession>A8MB55</accession>
<dbReference type="EMBL" id="CP000852">
    <property type="protein sequence ID" value="ABW01145.1"/>
    <property type="molecule type" value="Genomic_DNA"/>
</dbReference>
<evidence type="ECO:0000259" key="3">
    <source>
        <dbReference type="PROSITE" id="PS51146"/>
    </source>
</evidence>
<dbReference type="PANTHER" id="PTHR43637:SF1">
    <property type="entry name" value="UPF0273 PROTEIN TM_0370"/>
    <property type="match status" value="1"/>
</dbReference>
<keyword evidence="1" id="KW-0547">Nucleotide-binding</keyword>
<keyword evidence="5" id="KW-1185">Reference proteome</keyword>
<dbReference type="Gene3D" id="3.40.50.300">
    <property type="entry name" value="P-loop containing nucleotide triphosphate hydrolases"/>
    <property type="match status" value="1"/>
</dbReference>
<dbReference type="PROSITE" id="PS51146">
    <property type="entry name" value="KAIC"/>
    <property type="match status" value="1"/>
</dbReference>
<reference evidence="4 5" key="1">
    <citation type="submission" date="2007-10" db="EMBL/GenBank/DDBJ databases">
        <title>Complete sequence of Caldivirga maquilingensis IC-167.</title>
        <authorList>
            <consortium name="US DOE Joint Genome Institute"/>
            <person name="Copeland A."/>
            <person name="Lucas S."/>
            <person name="Lapidus A."/>
            <person name="Barry K."/>
            <person name="Glavina del Rio T."/>
            <person name="Dalin E."/>
            <person name="Tice H."/>
            <person name="Pitluck S."/>
            <person name="Saunders E."/>
            <person name="Brettin T."/>
            <person name="Bruce D."/>
            <person name="Detter J.C."/>
            <person name="Han C."/>
            <person name="Schmutz J."/>
            <person name="Larimer F."/>
            <person name="Land M."/>
            <person name="Hauser L."/>
            <person name="Kyrpides N."/>
            <person name="Ivanova N."/>
            <person name="Biddle J.F."/>
            <person name="Zhang Z."/>
            <person name="Fitz-Gibbon S.T."/>
            <person name="Lowe T.M."/>
            <person name="Saltikov C."/>
            <person name="House C.H."/>
            <person name="Richardson P."/>
        </authorList>
    </citation>
    <scope>NUCLEOTIDE SEQUENCE [LARGE SCALE GENOMIC DNA]</scope>
    <source>
        <strain evidence="5">ATCC 700844 / DSM 13496 / JCM 10307 / IC-167</strain>
    </source>
</reference>
<dbReference type="HOGENOM" id="CLU_023669_0_0_2"/>
<dbReference type="GO" id="GO:0005524">
    <property type="term" value="F:ATP binding"/>
    <property type="evidence" value="ECO:0007669"/>
    <property type="project" value="UniProtKB-KW"/>
</dbReference>
<dbReference type="PRINTS" id="PR01874">
    <property type="entry name" value="DNAREPAIRADA"/>
</dbReference>
<dbReference type="InterPro" id="IPR010624">
    <property type="entry name" value="KaiC_dom"/>
</dbReference>
<protein>
    <submittedName>
        <fullName evidence="4">Putative circadian clock protein, KaiC</fullName>
    </submittedName>
</protein>
<sequence length="320" mass="36775">MGLRKENDAAADSSQYAYYTYDYGGYNTYSGNNYSNQTYPFDITQYYTAQMQYSMYANKAPTGIAYLDALLYGGLKRGEVYLVAGEAGLGKTIFSLKFLKTGADIGESGIYISVDEPSEDVKRGAYEALGWDLDAYEKQNRVIIYDFRTHFKLYSKEGTTLSLDPKDVARMIIDVIQKNKAKRVVVDPIAPLIITGHQDLLWVREYLRELVFQLKRYKDTTTLLTSEIPTGEATKVSRFGVEEYLAGGVLILQLFEEPITHQILRVMYIRKMRWMPISPMKLVYEIQRGEGIIIRGTLTDVLRYVQQSMYQYSYYPYTTQ</sequence>
<dbReference type="Proteomes" id="UP000001137">
    <property type="component" value="Chromosome"/>
</dbReference>
<dbReference type="InterPro" id="IPR014774">
    <property type="entry name" value="KaiC-like_dom"/>
</dbReference>
<dbReference type="SUPFAM" id="SSF52540">
    <property type="entry name" value="P-loop containing nucleoside triphosphate hydrolases"/>
    <property type="match status" value="1"/>
</dbReference>
<gene>
    <name evidence="4" type="ordered locus">Cmaq_0297</name>
</gene>
<feature type="domain" description="KaiC" evidence="3">
    <location>
        <begin position="58"/>
        <end position="308"/>
    </location>
</feature>
<dbReference type="GeneID" id="5710321"/>